<accession>A0ABU5AA71</accession>
<evidence type="ECO:0000256" key="3">
    <source>
        <dbReference type="ARBA" id="ARBA00022692"/>
    </source>
</evidence>
<dbReference type="Proteomes" id="UP001285154">
    <property type="component" value="Unassembled WGS sequence"/>
</dbReference>
<keyword evidence="4 6" id="KW-1133">Transmembrane helix</keyword>
<name>A0ABU5AA71_9HYPH</name>
<feature type="transmembrane region" description="Helical" evidence="6">
    <location>
        <begin position="127"/>
        <end position="148"/>
    </location>
</feature>
<evidence type="ECO:0000256" key="4">
    <source>
        <dbReference type="ARBA" id="ARBA00022989"/>
    </source>
</evidence>
<dbReference type="InterPro" id="IPR051401">
    <property type="entry name" value="GtrA_CellWall_Glycosyl"/>
</dbReference>
<evidence type="ECO:0000259" key="7">
    <source>
        <dbReference type="Pfam" id="PF04138"/>
    </source>
</evidence>
<evidence type="ECO:0000313" key="9">
    <source>
        <dbReference type="Proteomes" id="UP001285154"/>
    </source>
</evidence>
<keyword evidence="3 6" id="KW-0812">Transmembrane</keyword>
<comment type="caution">
    <text evidence="8">The sequence shown here is derived from an EMBL/GenBank/DDBJ whole genome shotgun (WGS) entry which is preliminary data.</text>
</comment>
<keyword evidence="9" id="KW-1185">Reference proteome</keyword>
<evidence type="ECO:0000256" key="1">
    <source>
        <dbReference type="ARBA" id="ARBA00004141"/>
    </source>
</evidence>
<protein>
    <submittedName>
        <fullName evidence="8">GtrA family protein</fullName>
    </submittedName>
</protein>
<evidence type="ECO:0000256" key="5">
    <source>
        <dbReference type="ARBA" id="ARBA00023136"/>
    </source>
</evidence>
<dbReference type="PANTHER" id="PTHR38459:SF1">
    <property type="entry name" value="PROPHAGE BACTOPRENOL-LINKED GLUCOSE TRANSLOCASE HOMOLOG"/>
    <property type="match status" value="1"/>
</dbReference>
<feature type="transmembrane region" description="Helical" evidence="6">
    <location>
        <begin position="100"/>
        <end position="121"/>
    </location>
</feature>
<reference evidence="8 9" key="1">
    <citation type="submission" date="2023-08" db="EMBL/GenBank/DDBJ databases">
        <title>Implementing the SeqCode for naming new Mesorhizobium species isolated from Vachellia karroo root nodules.</title>
        <authorList>
            <person name="Van Lill M."/>
        </authorList>
    </citation>
    <scope>NUCLEOTIDE SEQUENCE [LARGE SCALE GENOMIC DNA]</scope>
    <source>
        <strain evidence="8 9">VK25D</strain>
    </source>
</reference>
<sequence>MQQSLKSESTFAATAGTGPVSHPFWSWAMGRSEPARILRFAAIGGLSTVIYAVGTLALSDRFGLPAAVGSVVAYGAGAVFSYCGHRFVTFMSDGAVGFEIVRFACATAAGFLLSVGLAAILTDLAGFPSSVPVALVSILVPVLNFVVLRKFVFVGGGPAGTNRPLCPEGGSG</sequence>
<dbReference type="EMBL" id="JAVIIQ010000013">
    <property type="protein sequence ID" value="MDX8534606.1"/>
    <property type="molecule type" value="Genomic_DNA"/>
</dbReference>
<dbReference type="Pfam" id="PF04138">
    <property type="entry name" value="GtrA_DPMS_TM"/>
    <property type="match status" value="1"/>
</dbReference>
<keyword evidence="5 6" id="KW-0472">Membrane</keyword>
<dbReference type="RefSeq" id="WP_320252247.1">
    <property type="nucleotide sequence ID" value="NZ_JAVIIQ010000013.1"/>
</dbReference>
<comment type="subcellular location">
    <subcellularLocation>
        <location evidence="1">Membrane</location>
        <topology evidence="1">Multi-pass membrane protein</topology>
    </subcellularLocation>
</comment>
<evidence type="ECO:0000313" key="8">
    <source>
        <dbReference type="EMBL" id="MDX8534606.1"/>
    </source>
</evidence>
<comment type="similarity">
    <text evidence="2">Belongs to the GtrA family.</text>
</comment>
<feature type="transmembrane region" description="Helical" evidence="6">
    <location>
        <begin position="64"/>
        <end position="88"/>
    </location>
</feature>
<proteinExistence type="inferred from homology"/>
<evidence type="ECO:0000256" key="2">
    <source>
        <dbReference type="ARBA" id="ARBA00009399"/>
    </source>
</evidence>
<dbReference type="PANTHER" id="PTHR38459">
    <property type="entry name" value="PROPHAGE BACTOPRENOL-LINKED GLUCOSE TRANSLOCASE HOMOLOG"/>
    <property type="match status" value="1"/>
</dbReference>
<feature type="transmembrane region" description="Helical" evidence="6">
    <location>
        <begin position="37"/>
        <end position="58"/>
    </location>
</feature>
<evidence type="ECO:0000256" key="6">
    <source>
        <dbReference type="SAM" id="Phobius"/>
    </source>
</evidence>
<organism evidence="8 9">
    <name type="scientific">Mesorhizobium vachelliae</name>
    <dbReference type="NCBI Taxonomy" id="3072309"/>
    <lineage>
        <taxon>Bacteria</taxon>
        <taxon>Pseudomonadati</taxon>
        <taxon>Pseudomonadota</taxon>
        <taxon>Alphaproteobacteria</taxon>
        <taxon>Hyphomicrobiales</taxon>
        <taxon>Phyllobacteriaceae</taxon>
        <taxon>Mesorhizobium</taxon>
    </lineage>
</organism>
<gene>
    <name evidence="8" type="ORF">RFM42_26685</name>
</gene>
<feature type="domain" description="GtrA/DPMS transmembrane" evidence="7">
    <location>
        <begin position="39"/>
        <end position="153"/>
    </location>
</feature>
<dbReference type="InterPro" id="IPR007267">
    <property type="entry name" value="GtrA_DPMS_TM"/>
</dbReference>